<dbReference type="GO" id="GO:0003697">
    <property type="term" value="F:single-stranded DNA binding"/>
    <property type="evidence" value="ECO:0007669"/>
    <property type="project" value="TreeGrafter"/>
</dbReference>
<evidence type="ECO:0000256" key="1">
    <source>
        <dbReference type="ARBA" id="ARBA00004123"/>
    </source>
</evidence>
<keyword evidence="9" id="KW-1185">Reference proteome</keyword>
<keyword evidence="4" id="KW-0238">DNA-binding</keyword>
<evidence type="ECO:0000256" key="5">
    <source>
        <dbReference type="ARBA" id="ARBA00023204"/>
    </source>
</evidence>
<feature type="domain" description="ERCC1-like central" evidence="7">
    <location>
        <begin position="14"/>
        <end position="127"/>
    </location>
</feature>
<dbReference type="InterPro" id="IPR011335">
    <property type="entry name" value="Restrct_endonuc-II-like"/>
</dbReference>
<dbReference type="GO" id="GO:0006302">
    <property type="term" value="P:double-strand break repair"/>
    <property type="evidence" value="ECO:0007669"/>
    <property type="project" value="UniProtKB-ARBA"/>
</dbReference>
<dbReference type="Proteomes" id="UP001230268">
    <property type="component" value="Unassembled WGS sequence"/>
</dbReference>
<keyword evidence="5" id="KW-0234">DNA repair</keyword>
<keyword evidence="3" id="KW-0227">DNA damage</keyword>
<dbReference type="GO" id="GO:0003684">
    <property type="term" value="F:damaged DNA binding"/>
    <property type="evidence" value="ECO:0007669"/>
    <property type="project" value="InterPro"/>
</dbReference>
<evidence type="ECO:0000256" key="3">
    <source>
        <dbReference type="ARBA" id="ARBA00022763"/>
    </source>
</evidence>
<proteinExistence type="inferred from homology"/>
<organism evidence="8 9">
    <name type="scientific">Babesia gibsoni</name>
    <dbReference type="NCBI Taxonomy" id="33632"/>
    <lineage>
        <taxon>Eukaryota</taxon>
        <taxon>Sar</taxon>
        <taxon>Alveolata</taxon>
        <taxon>Apicomplexa</taxon>
        <taxon>Aconoidasida</taxon>
        <taxon>Piroplasmida</taxon>
        <taxon>Babesiidae</taxon>
        <taxon>Babesia</taxon>
    </lineage>
</organism>
<dbReference type="InterPro" id="IPR047260">
    <property type="entry name" value="ERCC1-like_central_dom"/>
</dbReference>
<evidence type="ECO:0000256" key="2">
    <source>
        <dbReference type="ARBA" id="ARBA00008283"/>
    </source>
</evidence>
<sequence length="208" mass="24201">MDGNEHPDAKKQYILVSPRQRGNPLIKHITNIDVVEGETHYDYKITEDTQVLFLSLRYHRMHRRYIASRIRHLRAHRIKNPFIICQIDIQEPQDFIDELTVTTFTLGYRLLLSWSPRESATILEILKLDGSKGLEYLNRKRENIHLQTVQEIIACVKSVNSTDAVAISKRFKTVKDMMHITADDLDSIHGLGKRKVQALLDAFSTEFF</sequence>
<dbReference type="PANTHER" id="PTHR12749">
    <property type="entry name" value="EXCISION REPAIR CROSS-COMPLEMENTING 1 ERCC1"/>
    <property type="match status" value="1"/>
</dbReference>
<dbReference type="SUPFAM" id="SSF47781">
    <property type="entry name" value="RuvA domain 2-like"/>
    <property type="match status" value="1"/>
</dbReference>
<comment type="caution">
    <text evidence="8">The sequence shown here is derived from an EMBL/GenBank/DDBJ whole genome shotgun (WGS) entry which is preliminary data.</text>
</comment>
<comment type="subcellular location">
    <subcellularLocation>
        <location evidence="1">Nucleus</location>
    </subcellularLocation>
</comment>
<accession>A0AAD8PEW2</accession>
<keyword evidence="6" id="KW-0539">Nucleus</keyword>
<reference evidence="8" key="1">
    <citation type="submission" date="2023-08" db="EMBL/GenBank/DDBJ databases">
        <title>Draft sequence of the Babesia gibsoni genome.</title>
        <authorList>
            <person name="Yamagishi J.Y."/>
            <person name="Xuan X.X."/>
        </authorList>
    </citation>
    <scope>NUCLEOTIDE SEQUENCE</scope>
    <source>
        <strain evidence="8">Azabu</strain>
    </source>
</reference>
<dbReference type="PANTHER" id="PTHR12749:SF0">
    <property type="entry name" value="DNA EXCISION REPAIR PROTEIN ERCC-1"/>
    <property type="match status" value="1"/>
</dbReference>
<dbReference type="Gene3D" id="3.40.50.10130">
    <property type="match status" value="1"/>
</dbReference>
<dbReference type="EMBL" id="JAVEPI010000002">
    <property type="protein sequence ID" value="KAK1444060.1"/>
    <property type="molecule type" value="Genomic_DNA"/>
</dbReference>
<dbReference type="NCBIfam" id="TIGR00597">
    <property type="entry name" value="rad10"/>
    <property type="match status" value="1"/>
</dbReference>
<evidence type="ECO:0000313" key="8">
    <source>
        <dbReference type="EMBL" id="KAK1444060.1"/>
    </source>
</evidence>
<dbReference type="GO" id="GO:0070522">
    <property type="term" value="C:ERCC4-ERCC1 complex"/>
    <property type="evidence" value="ECO:0007669"/>
    <property type="project" value="TreeGrafter"/>
</dbReference>
<comment type="similarity">
    <text evidence="2">Belongs to the ERCC1/RAD10/SWI10 family.</text>
</comment>
<dbReference type="GO" id="GO:0006312">
    <property type="term" value="P:mitotic recombination"/>
    <property type="evidence" value="ECO:0007669"/>
    <property type="project" value="TreeGrafter"/>
</dbReference>
<protein>
    <submittedName>
        <fullName evidence="8">Ercc1/rad10/swi10 like protein</fullName>
    </submittedName>
</protein>
<evidence type="ECO:0000259" key="7">
    <source>
        <dbReference type="Pfam" id="PF03834"/>
    </source>
</evidence>
<dbReference type="AlphaFoldDB" id="A0AAD8PEW2"/>
<evidence type="ECO:0000256" key="4">
    <source>
        <dbReference type="ARBA" id="ARBA00023125"/>
    </source>
</evidence>
<dbReference type="InterPro" id="IPR010994">
    <property type="entry name" value="RuvA_2-like"/>
</dbReference>
<dbReference type="InterPro" id="IPR004579">
    <property type="entry name" value="ERCC1/RAD10/SWI10"/>
</dbReference>
<dbReference type="GO" id="GO:0070914">
    <property type="term" value="P:UV-damage excision repair"/>
    <property type="evidence" value="ECO:0007669"/>
    <property type="project" value="TreeGrafter"/>
</dbReference>
<gene>
    <name evidence="8" type="ORF">BgAZ_209360</name>
</gene>
<evidence type="ECO:0000256" key="6">
    <source>
        <dbReference type="ARBA" id="ARBA00023242"/>
    </source>
</evidence>
<evidence type="ECO:0000313" key="9">
    <source>
        <dbReference type="Proteomes" id="UP001230268"/>
    </source>
</evidence>
<dbReference type="Pfam" id="PF03834">
    <property type="entry name" value="Rad10"/>
    <property type="match status" value="1"/>
</dbReference>
<dbReference type="SUPFAM" id="SSF52980">
    <property type="entry name" value="Restriction endonuclease-like"/>
    <property type="match status" value="1"/>
</dbReference>
<name>A0AAD8PEW2_BABGI</name>
<dbReference type="GO" id="GO:0000110">
    <property type="term" value="C:nucleotide-excision repair factor 1 complex"/>
    <property type="evidence" value="ECO:0007669"/>
    <property type="project" value="TreeGrafter"/>
</dbReference>
<dbReference type="CDD" id="cd22325">
    <property type="entry name" value="ERCC1_C-like"/>
    <property type="match status" value="1"/>
</dbReference>
<dbReference type="Gene3D" id="1.10.150.20">
    <property type="entry name" value="5' to 3' exonuclease, C-terminal subdomain"/>
    <property type="match status" value="1"/>
</dbReference>